<accession>A0A7C4QLJ3</accession>
<dbReference type="Pfam" id="PF04230">
    <property type="entry name" value="PS_pyruv_trans"/>
    <property type="match status" value="1"/>
</dbReference>
<sequence length="424" mass="46908">MIPTYAGEVSDLSDKRGPLKMINRREFVTSTVAAGLLSSLGRAPDPPGKHILLRSSWQTVNIGDIAHTPGMLALLEQHRPRDRVTLWPGELSVEVEKLLTTRFPKLAIARTKAEQQDALKACDFFLHGSGPGLVGRREAEAARAAGKPYGFAGVTLSDEELKANRDLLAGAKFVFTRDTDSLRAFQKAGIQGPKADFGPDATFALDLRDDPAADKLLKELQLEPGEYLCAVPRLRWTPYWEIHPERVKPNPERSAVNEAFADRDHAKLRTGIIAWVRETKKKVFLVPEMTYAVPRLKPLLYDPLPAEVKRHVAVLERYWLTAEAASVYARAAAVASFEMHSPIIAVANGTPAVLLRQPTDTRKGQMWRDVGLTEWIFEIDDTTGEQVAAKLMEIGKDLPTARRAAAAARERARARMKAMVAEIG</sequence>
<evidence type="ECO:0000259" key="1">
    <source>
        <dbReference type="Pfam" id="PF04230"/>
    </source>
</evidence>
<proteinExistence type="predicted"/>
<dbReference type="PANTHER" id="PTHR36836:SF1">
    <property type="entry name" value="COLANIC ACID BIOSYNTHESIS PROTEIN WCAK"/>
    <property type="match status" value="1"/>
</dbReference>
<dbReference type="GO" id="GO:0016740">
    <property type="term" value="F:transferase activity"/>
    <property type="evidence" value="ECO:0007669"/>
    <property type="project" value="UniProtKB-KW"/>
</dbReference>
<comment type="caution">
    <text evidence="2">The sequence shown here is derived from an EMBL/GenBank/DDBJ whole genome shotgun (WGS) entry which is preliminary data.</text>
</comment>
<gene>
    <name evidence="2" type="ORF">ENS64_01630</name>
</gene>
<name>A0A7C4QLJ3_9PLAN</name>
<dbReference type="AlphaFoldDB" id="A0A7C4QLJ3"/>
<keyword evidence="2" id="KW-0808">Transferase</keyword>
<feature type="domain" description="Polysaccharide pyruvyl transferase" evidence="1">
    <location>
        <begin position="61"/>
        <end position="355"/>
    </location>
</feature>
<dbReference type="EMBL" id="DSVQ01000004">
    <property type="protein sequence ID" value="HGT37960.1"/>
    <property type="molecule type" value="Genomic_DNA"/>
</dbReference>
<organism evidence="2">
    <name type="scientific">Schlesneria paludicola</name>
    <dbReference type="NCBI Taxonomy" id="360056"/>
    <lineage>
        <taxon>Bacteria</taxon>
        <taxon>Pseudomonadati</taxon>
        <taxon>Planctomycetota</taxon>
        <taxon>Planctomycetia</taxon>
        <taxon>Planctomycetales</taxon>
        <taxon>Planctomycetaceae</taxon>
        <taxon>Schlesneria</taxon>
    </lineage>
</organism>
<reference evidence="2" key="1">
    <citation type="journal article" date="2020" name="mSystems">
        <title>Genome- and Community-Level Interaction Insights into Carbon Utilization and Element Cycling Functions of Hydrothermarchaeota in Hydrothermal Sediment.</title>
        <authorList>
            <person name="Zhou Z."/>
            <person name="Liu Y."/>
            <person name="Xu W."/>
            <person name="Pan J."/>
            <person name="Luo Z.H."/>
            <person name="Li M."/>
        </authorList>
    </citation>
    <scope>NUCLEOTIDE SEQUENCE [LARGE SCALE GENOMIC DNA]</scope>
    <source>
        <strain evidence="2">SpSt-508</strain>
    </source>
</reference>
<protein>
    <submittedName>
        <fullName evidence="2">Polysaccharide pyruvyl transferase family protein</fullName>
    </submittedName>
</protein>
<dbReference type="PANTHER" id="PTHR36836">
    <property type="entry name" value="COLANIC ACID BIOSYNTHESIS PROTEIN WCAK"/>
    <property type="match status" value="1"/>
</dbReference>
<dbReference type="InterPro" id="IPR007345">
    <property type="entry name" value="Polysacch_pyruvyl_Trfase"/>
</dbReference>
<evidence type="ECO:0000313" key="2">
    <source>
        <dbReference type="EMBL" id="HGT37960.1"/>
    </source>
</evidence>